<dbReference type="InterPro" id="IPR003795">
    <property type="entry name" value="DUF192"/>
</dbReference>
<dbReference type="PANTHER" id="PTHR37953:SF1">
    <property type="entry name" value="UPF0127 PROTEIN MJ1496"/>
    <property type="match status" value="1"/>
</dbReference>
<name>A0A6J6QV94_9ZZZZ</name>
<dbReference type="PROSITE" id="PS51257">
    <property type="entry name" value="PROKAR_LIPOPROTEIN"/>
    <property type="match status" value="1"/>
</dbReference>
<dbReference type="InterPro" id="IPR038695">
    <property type="entry name" value="Saro_0823-like_sf"/>
</dbReference>
<protein>
    <submittedName>
        <fullName evidence="1">Unannotated protein</fullName>
    </submittedName>
</protein>
<accession>A0A6J6QV94</accession>
<evidence type="ECO:0000313" key="1">
    <source>
        <dbReference type="EMBL" id="CAB4713038.1"/>
    </source>
</evidence>
<dbReference type="EMBL" id="CAEZYK010000003">
    <property type="protein sequence ID" value="CAB4713038.1"/>
    <property type="molecule type" value="Genomic_DNA"/>
</dbReference>
<dbReference type="Gene3D" id="2.60.120.1140">
    <property type="entry name" value="Protein of unknown function DUF192"/>
    <property type="match status" value="1"/>
</dbReference>
<reference evidence="1" key="1">
    <citation type="submission" date="2020-05" db="EMBL/GenBank/DDBJ databases">
        <authorList>
            <person name="Chiriac C."/>
            <person name="Salcher M."/>
            <person name="Ghai R."/>
            <person name="Kavagutti S V."/>
        </authorList>
    </citation>
    <scope>NUCLEOTIDE SEQUENCE</scope>
</reference>
<organism evidence="1">
    <name type="scientific">freshwater metagenome</name>
    <dbReference type="NCBI Taxonomy" id="449393"/>
    <lineage>
        <taxon>unclassified sequences</taxon>
        <taxon>metagenomes</taxon>
        <taxon>ecological metagenomes</taxon>
    </lineage>
</organism>
<dbReference type="AlphaFoldDB" id="A0A6J6QV94"/>
<gene>
    <name evidence="1" type="ORF">UFOPK2683_00109</name>
</gene>
<dbReference type="Pfam" id="PF02643">
    <property type="entry name" value="DUF192"/>
    <property type="match status" value="1"/>
</dbReference>
<sequence length="156" mass="17038">MIVRSTWVAVGLLALVLVGACSSSESPKTERLARAPFKGLTEKNIRVGTTDLLVVVDDTESERSQGLRGRRNLGGYDGMLFEYPSFSTPTFTMSTVAVGLDVGFYDTQGKPVDRLAMTPCSGSEFDCPSYRSRRPHRYALETLSGDLPRGALRLRG</sequence>
<proteinExistence type="predicted"/>
<dbReference type="PANTHER" id="PTHR37953">
    <property type="entry name" value="UPF0127 PROTEIN MJ1496"/>
    <property type="match status" value="1"/>
</dbReference>